<reference evidence="9" key="1">
    <citation type="journal article" date="2011" name="Proc. Natl. Acad. Sci. U.S.A.">
        <title>Obligate biotrophy features unraveled by the genomic analysis of rust fungi.</title>
        <authorList>
            <person name="Duplessis S."/>
            <person name="Cuomo C.A."/>
            <person name="Lin Y.-C."/>
            <person name="Aerts A."/>
            <person name="Tisserant E."/>
            <person name="Veneault-Fourrey C."/>
            <person name="Joly D.L."/>
            <person name="Hacquard S."/>
            <person name="Amselem J."/>
            <person name="Cantarel B.L."/>
            <person name="Chiu R."/>
            <person name="Coutinho P.M."/>
            <person name="Feau N."/>
            <person name="Field M."/>
            <person name="Frey P."/>
            <person name="Gelhaye E."/>
            <person name="Goldberg J."/>
            <person name="Grabherr M.G."/>
            <person name="Kodira C.D."/>
            <person name="Kohler A."/>
            <person name="Kuees U."/>
            <person name="Lindquist E.A."/>
            <person name="Lucas S.M."/>
            <person name="Mago R."/>
            <person name="Mauceli E."/>
            <person name="Morin E."/>
            <person name="Murat C."/>
            <person name="Pangilinan J.L."/>
            <person name="Park R."/>
            <person name="Pearson M."/>
            <person name="Quesneville H."/>
            <person name="Rouhier N."/>
            <person name="Sakthikumar S."/>
            <person name="Salamov A.A."/>
            <person name="Schmutz J."/>
            <person name="Selles B."/>
            <person name="Shapiro H."/>
            <person name="Tanguay P."/>
            <person name="Tuskan G.A."/>
            <person name="Henrissat B."/>
            <person name="Van de Peer Y."/>
            <person name="Rouze P."/>
            <person name="Ellis J.G."/>
            <person name="Dodds P.N."/>
            <person name="Schein J.E."/>
            <person name="Zhong S."/>
            <person name="Hamelin R.C."/>
            <person name="Grigoriev I.V."/>
            <person name="Szabo L.J."/>
            <person name="Martin F."/>
        </authorList>
    </citation>
    <scope>NUCLEOTIDE SEQUENCE [LARGE SCALE GENOMIC DNA]</scope>
    <source>
        <strain evidence="9">98AG31 / pathotype 3-4-7</strain>
    </source>
</reference>
<dbReference type="Gene3D" id="3.90.1640.10">
    <property type="entry name" value="inorganic pyrophosphatase (n-terminal core)"/>
    <property type="match status" value="1"/>
</dbReference>
<dbReference type="InterPro" id="IPR001667">
    <property type="entry name" value="DDH_dom"/>
</dbReference>
<dbReference type="Gene3D" id="3.10.310.20">
    <property type="entry name" value="DHHA2 domain"/>
    <property type="match status" value="1"/>
</dbReference>
<dbReference type="GO" id="GO:0004309">
    <property type="term" value="F:exopolyphosphatase activity"/>
    <property type="evidence" value="ECO:0007669"/>
    <property type="project" value="TreeGrafter"/>
</dbReference>
<dbReference type="Pfam" id="PF01368">
    <property type="entry name" value="DHH"/>
    <property type="match status" value="1"/>
</dbReference>
<dbReference type="InterPro" id="IPR004097">
    <property type="entry name" value="DHHA2"/>
</dbReference>
<dbReference type="GO" id="GO:0046872">
    <property type="term" value="F:metal ion binding"/>
    <property type="evidence" value="ECO:0007669"/>
    <property type="project" value="UniProtKB-KW"/>
</dbReference>
<keyword evidence="2" id="KW-0479">Metal-binding</keyword>
<keyword evidence="4" id="KW-0464">Manganese</keyword>
<dbReference type="HOGENOM" id="CLU_019358_5_0_1"/>
<evidence type="ECO:0000256" key="2">
    <source>
        <dbReference type="ARBA" id="ARBA00022723"/>
    </source>
</evidence>
<evidence type="ECO:0000256" key="4">
    <source>
        <dbReference type="ARBA" id="ARBA00023211"/>
    </source>
</evidence>
<dbReference type="InterPro" id="IPR038763">
    <property type="entry name" value="DHH_sf"/>
</dbReference>
<keyword evidence="5" id="KW-0732">Signal</keyword>
<evidence type="ECO:0008006" key="10">
    <source>
        <dbReference type="Google" id="ProtNLM"/>
    </source>
</evidence>
<evidence type="ECO:0000313" key="8">
    <source>
        <dbReference type="EMBL" id="EGG03178.1"/>
    </source>
</evidence>
<evidence type="ECO:0000256" key="1">
    <source>
        <dbReference type="ARBA" id="ARBA00001936"/>
    </source>
</evidence>
<dbReference type="OrthoDB" id="374045at2759"/>
<dbReference type="STRING" id="747676.F4RWS1"/>
<dbReference type="VEuPathDB" id="FungiDB:MELLADRAFT_49610"/>
<gene>
    <name evidence="8" type="ORF">MELLADRAFT_49610</name>
</gene>
<evidence type="ECO:0000313" key="9">
    <source>
        <dbReference type="Proteomes" id="UP000001072"/>
    </source>
</evidence>
<dbReference type="Proteomes" id="UP000001072">
    <property type="component" value="Unassembled WGS sequence"/>
</dbReference>
<dbReference type="InterPro" id="IPR038222">
    <property type="entry name" value="DHHA2_dom_sf"/>
</dbReference>
<sequence length="477" mass="53336">MAPLNLALILSLLSQLSFQVSSSGLPPDQLTLLGNPQWSTPPDINPTGETVCNLSEWSRSIKSQFLAEISDGRANEWVIVMGNEAGDTDSMAGAIGWAYHLTHLKKHPQKAISLLQTVEDALDLRPENQLALERSRMSPRHRDLLTIDELPIKPFELSRHIGGIVLVDHNFPDPGWRHAPVVSIIDHHVDMKTNLTAVPRVITTSASCSSLVSKLILDANEEGKHREFGKRSHHFPDELLFLLLRAIALDSGGLKSSKTYDVDLRSALRLFRRTSTYQDRLDAQMMGELQAEMAEARSQLKPLDLRDLLRRDWKANALRTKSSDYPILTLGFASIPYSLVTQINRTPEATIPEWFAIQRAFTSEIGADVSVILTKFSPTDIKEHELGDQERELVIVVAHGWGKRLNSSAATDLFKTLCAAAESGLEGLVPWHRPDGKSMLPRRMAWRGLQVGRKVVMPLVQDAARTWAYQQTIQNHE</sequence>
<dbReference type="SUPFAM" id="SSF64182">
    <property type="entry name" value="DHH phosphoesterases"/>
    <property type="match status" value="1"/>
</dbReference>
<dbReference type="RefSeq" id="XP_007413638.1">
    <property type="nucleotide sequence ID" value="XM_007413576.1"/>
</dbReference>
<feature type="chain" id="PRO_5003321836" description="DHHA2 domain-containing protein" evidence="5">
    <location>
        <begin position="23"/>
        <end position="477"/>
    </location>
</feature>
<dbReference type="GeneID" id="18928627"/>
<dbReference type="EMBL" id="GL883126">
    <property type="protein sequence ID" value="EGG03178.1"/>
    <property type="molecule type" value="Genomic_DNA"/>
</dbReference>
<evidence type="ECO:0000256" key="3">
    <source>
        <dbReference type="ARBA" id="ARBA00022801"/>
    </source>
</evidence>
<feature type="domain" description="DHHA2" evidence="7">
    <location>
        <begin position="292"/>
        <end position="463"/>
    </location>
</feature>
<dbReference type="PANTHER" id="PTHR12112">
    <property type="entry name" value="BNIP - RELATED"/>
    <property type="match status" value="1"/>
</dbReference>
<dbReference type="PANTHER" id="PTHR12112:SF20">
    <property type="entry name" value="EXOPOLYPHOSPHATASE"/>
    <property type="match status" value="1"/>
</dbReference>
<dbReference type="GO" id="GO:0005737">
    <property type="term" value="C:cytoplasm"/>
    <property type="evidence" value="ECO:0007669"/>
    <property type="project" value="InterPro"/>
</dbReference>
<accession>F4RWS1</accession>
<dbReference type="AlphaFoldDB" id="F4RWS1"/>
<feature type="domain" description="DDH" evidence="6">
    <location>
        <begin position="78"/>
        <end position="244"/>
    </location>
</feature>
<organism evidence="9">
    <name type="scientific">Melampsora larici-populina (strain 98AG31 / pathotype 3-4-7)</name>
    <name type="common">Poplar leaf rust fungus</name>
    <dbReference type="NCBI Taxonomy" id="747676"/>
    <lineage>
        <taxon>Eukaryota</taxon>
        <taxon>Fungi</taxon>
        <taxon>Dikarya</taxon>
        <taxon>Basidiomycota</taxon>
        <taxon>Pucciniomycotina</taxon>
        <taxon>Pucciniomycetes</taxon>
        <taxon>Pucciniales</taxon>
        <taxon>Melampsoraceae</taxon>
        <taxon>Melampsora</taxon>
    </lineage>
</organism>
<dbReference type="eggNOG" id="KOG4129">
    <property type="taxonomic scope" value="Eukaryota"/>
</dbReference>
<proteinExistence type="predicted"/>
<evidence type="ECO:0000259" key="6">
    <source>
        <dbReference type="Pfam" id="PF01368"/>
    </source>
</evidence>
<keyword evidence="9" id="KW-1185">Reference proteome</keyword>
<keyword evidence="3" id="KW-0378">Hydrolase</keyword>
<name>F4RWS1_MELLP</name>
<dbReference type="KEGG" id="mlr:MELLADRAFT_49610"/>
<evidence type="ECO:0000256" key="5">
    <source>
        <dbReference type="SAM" id="SignalP"/>
    </source>
</evidence>
<dbReference type="InParanoid" id="F4RWS1"/>
<feature type="signal peptide" evidence="5">
    <location>
        <begin position="1"/>
        <end position="22"/>
    </location>
</feature>
<evidence type="ECO:0000259" key="7">
    <source>
        <dbReference type="Pfam" id="PF02833"/>
    </source>
</evidence>
<dbReference type="Pfam" id="PF02833">
    <property type="entry name" value="DHHA2"/>
    <property type="match status" value="1"/>
</dbReference>
<comment type="cofactor">
    <cofactor evidence="1">
        <name>Mn(2+)</name>
        <dbReference type="ChEBI" id="CHEBI:29035"/>
    </cofactor>
</comment>
<protein>
    <recommendedName>
        <fullName evidence="10">DHHA2 domain-containing protein</fullName>
    </recommendedName>
</protein>